<name>A3IQB9_9CHRO</name>
<dbReference type="AlphaFoldDB" id="A3IQB9"/>
<accession>A3IQB9</accession>
<organism evidence="1 2">
    <name type="scientific">Crocosphaera chwakensis CCY0110</name>
    <dbReference type="NCBI Taxonomy" id="391612"/>
    <lineage>
        <taxon>Bacteria</taxon>
        <taxon>Bacillati</taxon>
        <taxon>Cyanobacteriota</taxon>
        <taxon>Cyanophyceae</taxon>
        <taxon>Oscillatoriophycideae</taxon>
        <taxon>Chroococcales</taxon>
        <taxon>Aphanothecaceae</taxon>
        <taxon>Crocosphaera</taxon>
        <taxon>Crocosphaera chwakensis</taxon>
    </lineage>
</organism>
<evidence type="ECO:0000313" key="1">
    <source>
        <dbReference type="EMBL" id="EAZ91459.1"/>
    </source>
</evidence>
<comment type="caution">
    <text evidence="1">The sequence shown here is derived from an EMBL/GenBank/DDBJ whole genome shotgun (WGS) entry which is preliminary data.</text>
</comment>
<evidence type="ECO:0000313" key="2">
    <source>
        <dbReference type="Proteomes" id="UP000003781"/>
    </source>
</evidence>
<proteinExistence type="predicted"/>
<keyword evidence="2" id="KW-1185">Reference proteome</keyword>
<reference evidence="1 2" key="1">
    <citation type="submission" date="2007-03" db="EMBL/GenBank/DDBJ databases">
        <authorList>
            <person name="Stal L."/>
            <person name="Ferriera S."/>
            <person name="Johnson J."/>
            <person name="Kravitz S."/>
            <person name="Beeson K."/>
            <person name="Sutton G."/>
            <person name="Rogers Y.-H."/>
            <person name="Friedman R."/>
            <person name="Frazier M."/>
            <person name="Venter J.C."/>
        </authorList>
    </citation>
    <scope>NUCLEOTIDE SEQUENCE [LARGE SCALE GENOMIC DNA]</scope>
    <source>
        <strain evidence="1 2">CCY0110</strain>
    </source>
</reference>
<dbReference type="EMBL" id="AAXW01000014">
    <property type="protein sequence ID" value="EAZ91459.1"/>
    <property type="molecule type" value="Genomic_DNA"/>
</dbReference>
<gene>
    <name evidence="1" type="ORF">CY0110_05797</name>
</gene>
<dbReference type="Proteomes" id="UP000003781">
    <property type="component" value="Unassembled WGS sequence"/>
</dbReference>
<sequence length="65" mass="7841">MIYEMNMIFPKWKEELEENEDIINDDKIIVEAIEKKTKRKRIPRLAKLELNAEEIAEALELNIHF</sequence>
<protein>
    <submittedName>
        <fullName evidence="1">Uncharacterized protein</fullName>
    </submittedName>
</protein>